<dbReference type="EMBL" id="ADZX01000422">
    <property type="protein sequence ID" value="EFK96701.1"/>
    <property type="molecule type" value="Genomic_DNA"/>
</dbReference>
<dbReference type="InterPro" id="IPR027417">
    <property type="entry name" value="P-loop_NTPase"/>
</dbReference>
<evidence type="ECO:0000313" key="1">
    <source>
        <dbReference type="EMBL" id="EFK96701.1"/>
    </source>
</evidence>
<proteinExistence type="predicted"/>
<dbReference type="SUPFAM" id="SSF52540">
    <property type="entry name" value="P-loop containing nucleoside triphosphate hydrolases"/>
    <property type="match status" value="1"/>
</dbReference>
<gene>
    <name evidence="1" type="ORF">LDC_1271</name>
</gene>
<sequence length="94" mass="10601">MVAKKLREAAEELEDEMVDVRREDKTIREFEIPVQDGLSAELLHISKVGVVIDHELVEKQTEIGLRKDFHMLLSGPNGIGKSTLLEKIASGKYE</sequence>
<comment type="caution">
    <text evidence="1">The sequence shown here is derived from an EMBL/GenBank/DDBJ whole genome shotgun (WGS) entry which is preliminary data.</text>
</comment>
<name>D9PIB5_9ZZZZ</name>
<reference evidence="1" key="1">
    <citation type="submission" date="2010-07" db="EMBL/GenBank/DDBJ databases">
        <authorList>
            <consortium name="CONSOLIDER consortium CSD2007-00005"/>
            <person name="Guazzaroni M.-E."/>
            <person name="Richter M."/>
            <person name="Garcia-Salamanca A."/>
            <person name="Yarza P."/>
            <person name="Ferrer M."/>
        </authorList>
    </citation>
    <scope>NUCLEOTIDE SEQUENCE</scope>
</reference>
<dbReference type="Gene3D" id="3.40.50.300">
    <property type="entry name" value="P-loop containing nucleotide triphosphate hydrolases"/>
    <property type="match status" value="1"/>
</dbReference>
<organism evidence="1">
    <name type="scientific">sediment metagenome</name>
    <dbReference type="NCBI Taxonomy" id="749907"/>
    <lineage>
        <taxon>unclassified sequences</taxon>
        <taxon>metagenomes</taxon>
        <taxon>ecological metagenomes</taxon>
    </lineage>
</organism>
<protein>
    <submittedName>
        <fullName evidence="1">Uncharacterized protein</fullName>
    </submittedName>
</protein>
<dbReference type="AlphaFoldDB" id="D9PIB5"/>
<reference evidence="1" key="2">
    <citation type="journal article" date="2011" name="Microb. Ecol.">
        <title>Taxonomic and Functional Metagenomic Profiling of the Microbial Community in the Anoxic Sediment of a Sub-saline Shallow Lake (Laguna de Carrizo, Central Spain).</title>
        <authorList>
            <person name="Ferrer M."/>
            <person name="Guazzaroni M.E."/>
            <person name="Richter M."/>
            <person name="Garcia-Salamanca A."/>
            <person name="Yarza P."/>
            <person name="Suarez-Suarez A."/>
            <person name="Solano J."/>
            <person name="Alcaide M."/>
            <person name="van Dillewijn P."/>
            <person name="Molina-Henares M.A."/>
            <person name="Lopez-Cortes N."/>
            <person name="Al-Ramahi Y."/>
            <person name="Guerrero C."/>
            <person name="Acosta A."/>
            <person name="de Eugenio L.I."/>
            <person name="Martinez V."/>
            <person name="Marques S."/>
            <person name="Rojo F."/>
            <person name="Santero E."/>
            <person name="Genilloud O."/>
            <person name="Perez-Perez J."/>
            <person name="Rossello-Mora R."/>
            <person name="Ramos J.L."/>
        </authorList>
    </citation>
    <scope>NUCLEOTIDE SEQUENCE</scope>
</reference>
<accession>D9PIB5</accession>